<protein>
    <submittedName>
        <fullName evidence="5">SDR family oxidoreductase</fullName>
    </submittedName>
</protein>
<accession>A0ABN0YJU1</accession>
<dbReference type="PROSITE" id="PS50206">
    <property type="entry name" value="RHODANESE_3"/>
    <property type="match status" value="1"/>
</dbReference>
<dbReference type="Proteomes" id="UP001500879">
    <property type="component" value="Unassembled WGS sequence"/>
</dbReference>
<name>A0ABN0YJU1_9ACTN</name>
<feature type="transmembrane region" description="Helical" evidence="3">
    <location>
        <begin position="330"/>
        <end position="352"/>
    </location>
</feature>
<keyword evidence="2" id="KW-0560">Oxidoreductase</keyword>
<dbReference type="PANTHER" id="PTHR44196:SF1">
    <property type="entry name" value="DEHYDROGENASE_REDUCTASE SDR FAMILY MEMBER 7B"/>
    <property type="match status" value="1"/>
</dbReference>
<gene>
    <name evidence="5" type="ORF">GCM10010357_18880</name>
</gene>
<evidence type="ECO:0000313" key="5">
    <source>
        <dbReference type="EMBL" id="GAA0397993.1"/>
    </source>
</evidence>
<sequence>MIPFAVTAEGYPAAVSTRNGRTRSGARTVVVTGASGGVGRATARAFAARGARVALLARGRRGLDAAAREVVAAGGQALVLPVDMADHHAVRAAADRVEEVFGPVDVWVNNAFATVFAPFVEIEPDEFRRATEVTYLGCVYGTQAALSRMLPRDHGTIVQVGSALAYRGIPLQSAYCGAKHAIQGMNEALRCELLHQGSKVRTTMVQLPALNTPQFRWALSRLPRSPRPVPPVYQPEVAARAIVHAADHPGRRERWVGGSTVATLLANAVAPGLLDRYLARTGFSSQQTAIPHEELAPVNLWHPADGAGGHDFGAHGTFDDRAVAHGVQPWLARHGGAVAVVAAAAGVGVAGLRRRH</sequence>
<comment type="caution">
    <text evidence="5">The sequence shown here is derived from an EMBL/GenBank/DDBJ whole genome shotgun (WGS) entry which is preliminary data.</text>
</comment>
<dbReference type="SMART" id="SM00822">
    <property type="entry name" value="PKS_KR"/>
    <property type="match status" value="1"/>
</dbReference>
<evidence type="ECO:0000256" key="3">
    <source>
        <dbReference type="SAM" id="Phobius"/>
    </source>
</evidence>
<reference evidence="5 6" key="1">
    <citation type="journal article" date="2019" name="Int. J. Syst. Evol. Microbiol.">
        <title>The Global Catalogue of Microorganisms (GCM) 10K type strain sequencing project: providing services to taxonomists for standard genome sequencing and annotation.</title>
        <authorList>
            <consortium name="The Broad Institute Genomics Platform"/>
            <consortium name="The Broad Institute Genome Sequencing Center for Infectious Disease"/>
            <person name="Wu L."/>
            <person name="Ma J."/>
        </authorList>
    </citation>
    <scope>NUCLEOTIDE SEQUENCE [LARGE SCALE GENOMIC DNA]</scope>
    <source>
        <strain evidence="5 6">JCM 4788</strain>
    </source>
</reference>
<dbReference type="NCBIfam" id="NF005495">
    <property type="entry name" value="PRK07109.1"/>
    <property type="match status" value="1"/>
</dbReference>
<proteinExistence type="inferred from homology"/>
<dbReference type="InterPro" id="IPR002347">
    <property type="entry name" value="SDR_fam"/>
</dbReference>
<feature type="domain" description="Rhodanese" evidence="4">
    <location>
        <begin position="27"/>
        <end position="72"/>
    </location>
</feature>
<evidence type="ECO:0000256" key="1">
    <source>
        <dbReference type="ARBA" id="ARBA00006484"/>
    </source>
</evidence>
<dbReference type="PROSITE" id="PS00061">
    <property type="entry name" value="ADH_SHORT"/>
    <property type="match status" value="1"/>
</dbReference>
<dbReference type="Pfam" id="PF00106">
    <property type="entry name" value="adh_short"/>
    <property type="match status" value="1"/>
</dbReference>
<dbReference type="Gene3D" id="3.40.50.720">
    <property type="entry name" value="NAD(P)-binding Rossmann-like Domain"/>
    <property type="match status" value="1"/>
</dbReference>
<evidence type="ECO:0000259" key="4">
    <source>
        <dbReference type="PROSITE" id="PS50206"/>
    </source>
</evidence>
<dbReference type="PRINTS" id="PR00081">
    <property type="entry name" value="GDHRDH"/>
</dbReference>
<dbReference type="InterPro" id="IPR001763">
    <property type="entry name" value="Rhodanese-like_dom"/>
</dbReference>
<keyword evidence="3" id="KW-0472">Membrane</keyword>
<keyword evidence="6" id="KW-1185">Reference proteome</keyword>
<evidence type="ECO:0000256" key="2">
    <source>
        <dbReference type="ARBA" id="ARBA00023002"/>
    </source>
</evidence>
<dbReference type="InterPro" id="IPR057326">
    <property type="entry name" value="KR_dom"/>
</dbReference>
<evidence type="ECO:0000313" key="6">
    <source>
        <dbReference type="Proteomes" id="UP001500879"/>
    </source>
</evidence>
<comment type="similarity">
    <text evidence="1">Belongs to the short-chain dehydrogenases/reductases (SDR) family.</text>
</comment>
<dbReference type="PANTHER" id="PTHR44196">
    <property type="entry name" value="DEHYDROGENASE/REDUCTASE SDR FAMILY MEMBER 7B"/>
    <property type="match status" value="1"/>
</dbReference>
<keyword evidence="3" id="KW-0812">Transmembrane</keyword>
<organism evidence="5 6">
    <name type="scientific">Streptomyces luteireticuli</name>
    <dbReference type="NCBI Taxonomy" id="173858"/>
    <lineage>
        <taxon>Bacteria</taxon>
        <taxon>Bacillati</taxon>
        <taxon>Actinomycetota</taxon>
        <taxon>Actinomycetes</taxon>
        <taxon>Kitasatosporales</taxon>
        <taxon>Streptomycetaceae</taxon>
        <taxon>Streptomyces</taxon>
    </lineage>
</organism>
<dbReference type="EMBL" id="BAAABX010000019">
    <property type="protein sequence ID" value="GAA0397993.1"/>
    <property type="molecule type" value="Genomic_DNA"/>
</dbReference>
<dbReference type="InterPro" id="IPR036291">
    <property type="entry name" value="NAD(P)-bd_dom_sf"/>
</dbReference>
<dbReference type="SUPFAM" id="SSF51735">
    <property type="entry name" value="NAD(P)-binding Rossmann-fold domains"/>
    <property type="match status" value="1"/>
</dbReference>
<keyword evidence="3" id="KW-1133">Transmembrane helix</keyword>
<dbReference type="InterPro" id="IPR020904">
    <property type="entry name" value="Sc_DH/Rdtase_CS"/>
</dbReference>